<dbReference type="InParanoid" id="B5RTU6"/>
<gene>
    <name evidence="3" type="ordered locus">DEHA2E04070g</name>
</gene>
<evidence type="ECO:0000256" key="1">
    <source>
        <dbReference type="SAM" id="MobiDB-lite"/>
    </source>
</evidence>
<dbReference type="HOGENOM" id="CLU_1547533_0_0_1"/>
<keyword evidence="2" id="KW-0732">Signal</keyword>
<evidence type="ECO:0000313" key="4">
    <source>
        <dbReference type="Proteomes" id="UP000000599"/>
    </source>
</evidence>
<dbReference type="RefSeq" id="XP_002770412.1">
    <property type="nucleotide sequence ID" value="XM_002770366.1"/>
</dbReference>
<feature type="signal peptide" evidence="2">
    <location>
        <begin position="1"/>
        <end position="18"/>
    </location>
</feature>
<accession>B5RTU6</accession>
<reference evidence="3 4" key="1">
    <citation type="journal article" date="2004" name="Nature">
        <title>Genome evolution in yeasts.</title>
        <authorList>
            <consortium name="Genolevures"/>
            <person name="Dujon B."/>
            <person name="Sherman D."/>
            <person name="Fischer G."/>
            <person name="Durrens P."/>
            <person name="Casaregola S."/>
            <person name="Lafontaine I."/>
            <person name="de Montigny J."/>
            <person name="Marck C."/>
            <person name="Neuveglise C."/>
            <person name="Talla E."/>
            <person name="Goffard N."/>
            <person name="Frangeul L."/>
            <person name="Aigle M."/>
            <person name="Anthouard V."/>
            <person name="Babour A."/>
            <person name="Barbe V."/>
            <person name="Barnay S."/>
            <person name="Blanchin S."/>
            <person name="Beckerich J.M."/>
            <person name="Beyne E."/>
            <person name="Bleykasten C."/>
            <person name="Boisrame A."/>
            <person name="Boyer J."/>
            <person name="Cattolico L."/>
            <person name="Confanioleri F."/>
            <person name="de Daruvar A."/>
            <person name="Despons L."/>
            <person name="Fabre E."/>
            <person name="Fairhead C."/>
            <person name="Ferry-Dumazet H."/>
            <person name="Groppi A."/>
            <person name="Hantraye F."/>
            <person name="Hennequin C."/>
            <person name="Jauniaux N."/>
            <person name="Joyet P."/>
            <person name="Kachouri R."/>
            <person name="Kerrest A."/>
            <person name="Koszul R."/>
            <person name="Lemaire M."/>
            <person name="Lesur I."/>
            <person name="Ma L."/>
            <person name="Muller H."/>
            <person name="Nicaud J.M."/>
            <person name="Nikolski M."/>
            <person name="Oztas S."/>
            <person name="Ozier-Kalogeropoulos O."/>
            <person name="Pellenz S."/>
            <person name="Potier S."/>
            <person name="Richard G.F."/>
            <person name="Straub M.L."/>
            <person name="Suleau A."/>
            <person name="Swennene D."/>
            <person name="Tekaia F."/>
            <person name="Wesolowski-Louvel M."/>
            <person name="Westhof E."/>
            <person name="Wirth B."/>
            <person name="Zeniou-Meyer M."/>
            <person name="Zivanovic I."/>
            <person name="Bolotin-Fukuhara M."/>
            <person name="Thierry A."/>
            <person name="Bouchier C."/>
            <person name="Caudron B."/>
            <person name="Scarpelli C."/>
            <person name="Gaillardin C."/>
            <person name="Weissenbach J."/>
            <person name="Wincker P."/>
            <person name="Souciet J.L."/>
        </authorList>
    </citation>
    <scope>NUCLEOTIDE SEQUENCE [LARGE SCALE GENOMIC DNA]</scope>
    <source>
        <strain evidence="4">ATCC 36239 / CBS 767 / BCRC 21394 / JCM 1990 / NBRC 0083 / IGC 2968</strain>
    </source>
</reference>
<dbReference type="KEGG" id="dha:DEHA2E04070g"/>
<feature type="region of interest" description="Disordered" evidence="1">
    <location>
        <begin position="108"/>
        <end position="154"/>
    </location>
</feature>
<feature type="chain" id="PRO_5002837585" evidence="2">
    <location>
        <begin position="19"/>
        <end position="173"/>
    </location>
</feature>
<dbReference type="VEuPathDB" id="FungiDB:DEHA2E04070g"/>
<organism evidence="3 4">
    <name type="scientific">Debaryomyces hansenii (strain ATCC 36239 / CBS 767 / BCRC 21394 / JCM 1990 / NBRC 0083 / IGC 2968)</name>
    <name type="common">Yeast</name>
    <name type="synonym">Torulaspora hansenii</name>
    <dbReference type="NCBI Taxonomy" id="284592"/>
    <lineage>
        <taxon>Eukaryota</taxon>
        <taxon>Fungi</taxon>
        <taxon>Dikarya</taxon>
        <taxon>Ascomycota</taxon>
        <taxon>Saccharomycotina</taxon>
        <taxon>Pichiomycetes</taxon>
        <taxon>Debaryomycetaceae</taxon>
        <taxon>Debaryomyces</taxon>
    </lineage>
</organism>
<sequence>MWFSLYFLPLILLISTSQKSLVLSCSGDVLPYDKLDVDDWIISSTYIEKRYPYFTFSCNSTMCSIREMDYLFHDIAYTFRVKDIVKSLMFMYGSDYIQLVEYDETGLEDSSYSDGDDDDDGESKKSSLPSDNGSDGNDDDDTKSSANKSQSNSLSSQIYVTLLLCLLTIFNYS</sequence>
<evidence type="ECO:0000313" key="3">
    <source>
        <dbReference type="EMBL" id="CAR65758.1"/>
    </source>
</evidence>
<dbReference type="Proteomes" id="UP000000599">
    <property type="component" value="Chromosome E"/>
</dbReference>
<dbReference type="AlphaFoldDB" id="B5RTU6"/>
<proteinExistence type="predicted"/>
<dbReference type="GeneID" id="8998655"/>
<name>B5RTU6_DEBHA</name>
<protein>
    <submittedName>
        <fullName evidence="3">DEHA2E04070p</fullName>
    </submittedName>
</protein>
<dbReference type="EMBL" id="CR382137">
    <property type="protein sequence ID" value="CAR65758.1"/>
    <property type="molecule type" value="Genomic_DNA"/>
</dbReference>
<keyword evidence="4" id="KW-1185">Reference proteome</keyword>
<evidence type="ECO:0000256" key="2">
    <source>
        <dbReference type="SAM" id="SignalP"/>
    </source>
</evidence>
<feature type="compositionally biased region" description="Low complexity" evidence="1">
    <location>
        <begin position="144"/>
        <end position="154"/>
    </location>
</feature>
<feature type="compositionally biased region" description="Low complexity" evidence="1">
    <location>
        <begin position="126"/>
        <end position="135"/>
    </location>
</feature>